<reference evidence="2" key="1">
    <citation type="journal article" date="2024" name="Proc. Natl. Acad. Sci. U.S.A.">
        <title>Extraordinary preservation of gene collinearity over three hundred million years revealed in homosporous lycophytes.</title>
        <authorList>
            <person name="Li C."/>
            <person name="Wickell D."/>
            <person name="Kuo L.Y."/>
            <person name="Chen X."/>
            <person name="Nie B."/>
            <person name="Liao X."/>
            <person name="Peng D."/>
            <person name="Ji J."/>
            <person name="Jenkins J."/>
            <person name="Williams M."/>
            <person name="Shu S."/>
            <person name="Plott C."/>
            <person name="Barry K."/>
            <person name="Rajasekar S."/>
            <person name="Grimwood J."/>
            <person name="Han X."/>
            <person name="Sun S."/>
            <person name="Hou Z."/>
            <person name="He W."/>
            <person name="Dai G."/>
            <person name="Sun C."/>
            <person name="Schmutz J."/>
            <person name="Leebens-Mack J.H."/>
            <person name="Li F.W."/>
            <person name="Wang L."/>
        </authorList>
    </citation>
    <scope>NUCLEOTIDE SEQUENCE [LARGE SCALE GENOMIC DNA]</scope>
    <source>
        <strain evidence="2">cv. PW_Plant_1</strain>
    </source>
</reference>
<proteinExistence type="predicted"/>
<dbReference type="Proteomes" id="UP001162992">
    <property type="component" value="Chromosome 5"/>
</dbReference>
<dbReference type="EMBL" id="CM055096">
    <property type="protein sequence ID" value="KAJ7554670.1"/>
    <property type="molecule type" value="Genomic_DNA"/>
</dbReference>
<sequence>MGCTSSKNTRILDGTREWNAPLLRSMTMPVRRRRWKRKESQHLVALTSTTYGVLRLLDLPDQDSPEAMTTEDVQESYESLWSLSLQSTKAPKNWSKACFLPEIRSVIEDVYAYKPEIINTAELMAGLEDECLSPPSSFTWCKAKMYTRSFSLSSIPAVHKLDAVRRRHAKPSAVLAKYHSCIALPKTLCLHRSDEENSKPLFADPSPAGQFSSPSPVTCTSKRSSSKKKSKRNAASALPFTPLKSSLAQKLGLCSANIQSNPKSSSARKKSIDNETPECMPLMSIENTVGNRITASSICTVKKAAKKKRATPEKSSQTKCYAENLPPQLTVSKSYHTILSDGTEEIESPIFDPELLQNFERAVEQIGSDEKWLSSTLGHNLISPSSCSHEEEATPLKPKHLMLFGGLSASKRNRISDSGRGEDHLTVGTELGSMELYVLDSTTHYFKEDVLEDKHQQLKRELKSFPWLCPPAGENSVVLYSTSLHGIRKTFEDCNSLQGILRGFGVHVDERDVSMHSGFLQELKNLMREKTVTVPRLFIKGHYIGGVEEAQQLHEDGKLANLLEGIRKEDSSSVCDGCGGMRFIPCLDCSGSCKIITDGNEVVRCPDCNENGLIRCPICC</sequence>
<evidence type="ECO:0000313" key="2">
    <source>
        <dbReference type="Proteomes" id="UP001162992"/>
    </source>
</evidence>
<comment type="caution">
    <text evidence="1">The sequence shown here is derived from an EMBL/GenBank/DDBJ whole genome shotgun (WGS) entry which is preliminary data.</text>
</comment>
<gene>
    <name evidence="1" type="ORF">O6H91_05G003300</name>
</gene>
<evidence type="ECO:0000313" key="1">
    <source>
        <dbReference type="EMBL" id="KAJ7554670.1"/>
    </source>
</evidence>
<organism evidence="1 2">
    <name type="scientific">Diphasiastrum complanatum</name>
    <name type="common">Issler's clubmoss</name>
    <name type="synonym">Lycopodium complanatum</name>
    <dbReference type="NCBI Taxonomy" id="34168"/>
    <lineage>
        <taxon>Eukaryota</taxon>
        <taxon>Viridiplantae</taxon>
        <taxon>Streptophyta</taxon>
        <taxon>Embryophyta</taxon>
        <taxon>Tracheophyta</taxon>
        <taxon>Lycopodiopsida</taxon>
        <taxon>Lycopodiales</taxon>
        <taxon>Lycopodiaceae</taxon>
        <taxon>Lycopodioideae</taxon>
        <taxon>Diphasiastrum</taxon>
    </lineage>
</organism>
<protein>
    <submittedName>
        <fullName evidence="1">Uncharacterized protein</fullName>
    </submittedName>
</protein>
<accession>A0ACC2DK61</accession>
<name>A0ACC2DK61_DIPCM</name>
<keyword evidence="2" id="KW-1185">Reference proteome</keyword>